<comment type="caution">
    <text evidence="1">The sequence shown here is derived from an EMBL/GenBank/DDBJ whole genome shotgun (WGS) entry which is preliminary data.</text>
</comment>
<evidence type="ECO:0000313" key="2">
    <source>
        <dbReference type="Proteomes" id="UP001148737"/>
    </source>
</evidence>
<reference evidence="1" key="1">
    <citation type="submission" date="2022-07" db="EMBL/GenBank/DDBJ databases">
        <title>Genome Sequence of Lecanicillium saksenae.</title>
        <authorList>
            <person name="Buettner E."/>
        </authorList>
    </citation>
    <scope>NUCLEOTIDE SEQUENCE</scope>
    <source>
        <strain evidence="1">VT-O1</strain>
    </source>
</reference>
<gene>
    <name evidence="1" type="ORF">NLG97_g2977</name>
</gene>
<proteinExistence type="predicted"/>
<organism evidence="1 2">
    <name type="scientific">Lecanicillium saksenae</name>
    <dbReference type="NCBI Taxonomy" id="468837"/>
    <lineage>
        <taxon>Eukaryota</taxon>
        <taxon>Fungi</taxon>
        <taxon>Dikarya</taxon>
        <taxon>Ascomycota</taxon>
        <taxon>Pezizomycotina</taxon>
        <taxon>Sordariomycetes</taxon>
        <taxon>Hypocreomycetidae</taxon>
        <taxon>Hypocreales</taxon>
        <taxon>Cordycipitaceae</taxon>
        <taxon>Lecanicillium</taxon>
    </lineage>
</organism>
<dbReference type="EMBL" id="JANAKD010000228">
    <property type="protein sequence ID" value="KAJ3496010.1"/>
    <property type="molecule type" value="Genomic_DNA"/>
</dbReference>
<protein>
    <submittedName>
        <fullName evidence="1">Uncharacterized protein</fullName>
    </submittedName>
</protein>
<keyword evidence="2" id="KW-1185">Reference proteome</keyword>
<name>A0ACC1R161_9HYPO</name>
<dbReference type="Proteomes" id="UP001148737">
    <property type="component" value="Unassembled WGS sequence"/>
</dbReference>
<sequence length="457" mass="50763">MGLYADATPKARKLFYTLRTGALTSLTAAFDDTVWTSDVTRAATSHPALWHAGLAIAATYTRHHHAGLALSSEFLRVCAMHHYGRAMHSLIDLSGQNNFSYEEKETVLLSNVLLIGLCILWQDEAAALAHTKRGIDVFNNWRIWEEADKAEFRTGSITDIRSLVFLFYRLEQRYIIGVDRSETQACQLRSIALATSKCAFASVAEAYAALIPLHIGIYTLDAPAPVDRTTSPSRSRRSSDYAMPFRIWRTNLDSLLALRKDRQPNVESFLLLELWSAMTSALLEGDRAVHDPDDLARQCDIWQPAFEMLLSLTKKSSNSATYSKSNDLSKALPFRCLTVDACDILLFFIKCSSGASRRKIITLLQNWPLKVGLFDPTLGASIARAVIAFEERCGLVDKPSRLGKCGCSPRGFICSRHSLALSQVTVADSEISETKLAACRDIQGGDEAKVKVSRVFW</sequence>
<accession>A0ACC1R161</accession>
<evidence type="ECO:0000313" key="1">
    <source>
        <dbReference type="EMBL" id="KAJ3496010.1"/>
    </source>
</evidence>